<dbReference type="SUPFAM" id="SSF55729">
    <property type="entry name" value="Acyl-CoA N-acyltransferases (Nat)"/>
    <property type="match status" value="1"/>
</dbReference>
<keyword evidence="2" id="KW-0012">Acyltransferase</keyword>
<evidence type="ECO:0000256" key="2">
    <source>
        <dbReference type="ARBA" id="ARBA00023315"/>
    </source>
</evidence>
<comment type="caution">
    <text evidence="4">The sequence shown here is derived from an EMBL/GenBank/DDBJ whole genome shotgun (WGS) entry which is preliminary data.</text>
</comment>
<sequence>MSEYDIHRLAGDSDLSDAFDVRRDVFVDEQNVSADEEWDGRDEQSAHVVAYEDDYPVGTARLRTPDNGVAKIERVAVRKPYREHGIGRLLMDALEADARDRSCSQILLHAQTAVETFYEKRGYERTSDVFDEAGISHVKMRKRLD</sequence>
<dbReference type="CDD" id="cd04301">
    <property type="entry name" value="NAT_SF"/>
    <property type="match status" value="1"/>
</dbReference>
<name>A0ABD5W3R1_9EURY</name>
<dbReference type="RefSeq" id="WP_267163663.1">
    <property type="nucleotide sequence ID" value="NZ_CP112972.1"/>
</dbReference>
<dbReference type="Pfam" id="PF13673">
    <property type="entry name" value="Acetyltransf_10"/>
    <property type="match status" value="1"/>
</dbReference>
<protein>
    <submittedName>
        <fullName evidence="4">GNAT family N-acetyltransferase</fullName>
    </submittedName>
</protein>
<keyword evidence="1" id="KW-0808">Transferase</keyword>
<evidence type="ECO:0000259" key="3">
    <source>
        <dbReference type="PROSITE" id="PS51186"/>
    </source>
</evidence>
<dbReference type="EMBL" id="JBHSZI010000001">
    <property type="protein sequence ID" value="MFC7057863.1"/>
    <property type="molecule type" value="Genomic_DNA"/>
</dbReference>
<gene>
    <name evidence="4" type="ORF">ACFQQG_06390</name>
</gene>
<dbReference type="Proteomes" id="UP001596445">
    <property type="component" value="Unassembled WGS sequence"/>
</dbReference>
<dbReference type="GO" id="GO:0016746">
    <property type="term" value="F:acyltransferase activity"/>
    <property type="evidence" value="ECO:0007669"/>
    <property type="project" value="UniProtKB-KW"/>
</dbReference>
<evidence type="ECO:0000256" key="1">
    <source>
        <dbReference type="ARBA" id="ARBA00022679"/>
    </source>
</evidence>
<keyword evidence="5" id="KW-1185">Reference proteome</keyword>
<reference evidence="4 5" key="1">
    <citation type="journal article" date="2019" name="Int. J. Syst. Evol. Microbiol.">
        <title>The Global Catalogue of Microorganisms (GCM) 10K type strain sequencing project: providing services to taxonomists for standard genome sequencing and annotation.</title>
        <authorList>
            <consortium name="The Broad Institute Genomics Platform"/>
            <consortium name="The Broad Institute Genome Sequencing Center for Infectious Disease"/>
            <person name="Wu L."/>
            <person name="Ma J."/>
        </authorList>
    </citation>
    <scope>NUCLEOTIDE SEQUENCE [LARGE SCALE GENOMIC DNA]</scope>
    <source>
        <strain evidence="4 5">JCM 30072</strain>
    </source>
</reference>
<proteinExistence type="predicted"/>
<dbReference type="AlphaFoldDB" id="A0ABD5W3R1"/>
<evidence type="ECO:0000313" key="5">
    <source>
        <dbReference type="Proteomes" id="UP001596445"/>
    </source>
</evidence>
<accession>A0ABD5W3R1</accession>
<organism evidence="4 5">
    <name type="scientific">Halovenus salina</name>
    <dbReference type="NCBI Taxonomy" id="1510225"/>
    <lineage>
        <taxon>Archaea</taxon>
        <taxon>Methanobacteriati</taxon>
        <taxon>Methanobacteriota</taxon>
        <taxon>Stenosarchaea group</taxon>
        <taxon>Halobacteria</taxon>
        <taxon>Halobacteriales</taxon>
        <taxon>Haloarculaceae</taxon>
        <taxon>Halovenus</taxon>
    </lineage>
</organism>
<evidence type="ECO:0000313" key="4">
    <source>
        <dbReference type="EMBL" id="MFC7057863.1"/>
    </source>
</evidence>
<dbReference type="PANTHER" id="PTHR43877">
    <property type="entry name" value="AMINOALKYLPHOSPHONATE N-ACETYLTRANSFERASE-RELATED-RELATED"/>
    <property type="match status" value="1"/>
</dbReference>
<feature type="domain" description="N-acetyltransferase" evidence="3">
    <location>
        <begin position="4"/>
        <end position="145"/>
    </location>
</feature>
<dbReference type="InterPro" id="IPR050832">
    <property type="entry name" value="Bact_Acetyltransf"/>
</dbReference>
<dbReference type="Gene3D" id="3.40.630.30">
    <property type="match status" value="1"/>
</dbReference>
<dbReference type="InterPro" id="IPR016181">
    <property type="entry name" value="Acyl_CoA_acyltransferase"/>
</dbReference>
<dbReference type="InterPro" id="IPR000182">
    <property type="entry name" value="GNAT_dom"/>
</dbReference>
<dbReference type="PROSITE" id="PS51186">
    <property type="entry name" value="GNAT"/>
    <property type="match status" value="1"/>
</dbReference>
<dbReference type="GeneID" id="76629802"/>